<dbReference type="RefSeq" id="WP_156016389.1">
    <property type="nucleotide sequence ID" value="NZ_WGGD01000005.1"/>
</dbReference>
<name>A0A6A9QN48_SULME</name>
<proteinExistence type="predicted"/>
<comment type="caution">
    <text evidence="1">The sequence shown here is derived from an EMBL/GenBank/DDBJ whole genome shotgun (WGS) entry which is preliminary data.</text>
</comment>
<evidence type="ECO:0000313" key="1">
    <source>
        <dbReference type="EMBL" id="MUN28695.1"/>
    </source>
</evidence>
<accession>A0A6A9QN48</accession>
<evidence type="ECO:0000313" key="2">
    <source>
        <dbReference type="Proteomes" id="UP000470772"/>
    </source>
</evidence>
<protein>
    <recommendedName>
        <fullName evidence="3">CopG family transcriptional regulator</fullName>
    </recommendedName>
</protein>
<dbReference type="Proteomes" id="UP000470772">
    <property type="component" value="Unassembled WGS sequence"/>
</dbReference>
<keyword evidence="2" id="KW-1185">Reference proteome</keyword>
<organism evidence="1 2">
    <name type="scientific">Sulfuracidifex metallicus DSM 6482 = JCM 9184</name>
    <dbReference type="NCBI Taxonomy" id="523847"/>
    <lineage>
        <taxon>Archaea</taxon>
        <taxon>Thermoproteota</taxon>
        <taxon>Thermoprotei</taxon>
        <taxon>Sulfolobales</taxon>
        <taxon>Sulfolobaceae</taxon>
        <taxon>Sulfuracidifex</taxon>
    </lineage>
</organism>
<evidence type="ECO:0008006" key="3">
    <source>
        <dbReference type="Google" id="ProtNLM"/>
    </source>
</evidence>
<reference evidence="1 2" key="1">
    <citation type="submission" date="2019-10" db="EMBL/GenBank/DDBJ databases">
        <title>Sequencing and Assembly of Multiple Reported Metal-Biooxidizing Members of the Extremely Thermoacidophilic Archaeal Family Sulfolobaceae.</title>
        <authorList>
            <person name="Counts J.A."/>
            <person name="Kelly R.M."/>
        </authorList>
    </citation>
    <scope>NUCLEOTIDE SEQUENCE [LARGE SCALE GENOMIC DNA]</scope>
    <source>
        <strain evidence="1 2">DSM 6482</strain>
    </source>
</reference>
<sequence length="216" mass="25142">MKTIILKLSDDEYRKLEEDARKEGFVLISDYIRHILLSDSVQDNLQSYQKIERKVQDMINPFTQQIDDLKRRLADAIERIDEMEELVKKPSIEGTTEKKKDEEGQTKKKTIVDILKERKVLYENEMKARDPSAIINKLRSTGIARIISTTKGRIAIENEFFDMFIRHTSSIKSKDVEEAASQLQEPERKLFKTLVGVGLIYYDNEKNSWIVVTGKT</sequence>
<dbReference type="AlphaFoldDB" id="A0A6A9QN48"/>
<dbReference type="EMBL" id="WGGD01000005">
    <property type="protein sequence ID" value="MUN28695.1"/>
    <property type="molecule type" value="Genomic_DNA"/>
</dbReference>
<gene>
    <name evidence="1" type="ORF">GC250_04395</name>
</gene>